<sequence length="601" mass="67340">MKDSFRETVPSKYLTIMNDAQDQMFPASDPKFASLDAYKQNFDGCLLANNGVIYLLKDVVAPADYASVIAPALFSENTKVVNTVARADDNYIQGNSYDQAPLKRYYSTYLKAMQSRFSFFVPTDEGLGSYGLVDPMSLAKGKPADERQNPWRYWRVSYKNVANSKLPLFAQAYRYNMEAGQNPGSDPIQTAGGKNNNVSEPDQAIGSGSGLVKKFLMIDMMDQHIVVHENDDLEGINSNRAYFTSRGGAPVMRVGQYATAKENGVGTHVVGGFQLQLKEAGYNSYYESEVVEGYNMTQEKNGYGNGMTYLIDRPMQPTTNSVYAVMSAHKESFEEFFKLCNSEFDSETLEIMGLKDSINNESDWKAEQNKYRIFTDQTGYNPAQTYNNEKLIRFFNNYRYTVYVPTNDAMKAAYAAGLPTQNDIYAFVEANKIPKTPAEGEEGSEDLGYTLSDANKLKAQAMLATLVNFVKYHFQDQAFYVDQVSNAGKYQTSCAYSVSGDPNDVVYLELEMKQTPGAIEVVDRAGFRQTVIKPYNLLARDANYDRPVKNTATSIANSSYAVLHQIAKPLYFKKLSGDRFDTEWATPAKAKAFLAKYRILK</sequence>
<reference evidence="1" key="1">
    <citation type="journal article" date="2012" name="PLoS ONE">
        <title>Gene sets for utilization of primary and secondary nutrition supplies in the distal gut of endangered iberian lynx.</title>
        <authorList>
            <person name="Alcaide M."/>
            <person name="Messina E."/>
            <person name="Richter M."/>
            <person name="Bargiela R."/>
            <person name="Peplies J."/>
            <person name="Huws S.A."/>
            <person name="Newbold C.J."/>
            <person name="Golyshin P.N."/>
            <person name="Simon M.A."/>
            <person name="Lopez G."/>
            <person name="Yakimov M.M."/>
            <person name="Ferrer M."/>
        </authorList>
    </citation>
    <scope>NUCLEOTIDE SEQUENCE</scope>
</reference>
<dbReference type="SUPFAM" id="SSF82153">
    <property type="entry name" value="FAS1 domain"/>
    <property type="match status" value="1"/>
</dbReference>
<gene>
    <name evidence="1" type="ORF">EVA_09516</name>
</gene>
<proteinExistence type="predicted"/>
<organism evidence="1">
    <name type="scientific">gut metagenome</name>
    <dbReference type="NCBI Taxonomy" id="749906"/>
    <lineage>
        <taxon>unclassified sequences</taxon>
        <taxon>metagenomes</taxon>
        <taxon>organismal metagenomes</taxon>
    </lineage>
</organism>
<accession>J9GJX3</accession>
<dbReference type="InterPro" id="IPR036378">
    <property type="entry name" value="FAS1_dom_sf"/>
</dbReference>
<comment type="caution">
    <text evidence="1">The sequence shown here is derived from an EMBL/GenBank/DDBJ whole genome shotgun (WGS) entry which is preliminary data.</text>
</comment>
<name>J9GJX3_9ZZZZ</name>
<evidence type="ECO:0000313" key="1">
    <source>
        <dbReference type="EMBL" id="EJX02373.1"/>
    </source>
</evidence>
<dbReference type="EMBL" id="AMCI01002566">
    <property type="protein sequence ID" value="EJX02373.1"/>
    <property type="molecule type" value="Genomic_DNA"/>
</dbReference>
<dbReference type="AlphaFoldDB" id="J9GJX3"/>
<evidence type="ECO:0008006" key="2">
    <source>
        <dbReference type="Google" id="ProtNLM"/>
    </source>
</evidence>
<protein>
    <recommendedName>
        <fullName evidence="2">FAS1 domain-containing protein</fullName>
    </recommendedName>
</protein>